<evidence type="ECO:0000256" key="7">
    <source>
        <dbReference type="ARBA" id="ARBA00023303"/>
    </source>
</evidence>
<feature type="transmembrane region" description="Helical" evidence="10">
    <location>
        <begin position="255"/>
        <end position="278"/>
    </location>
</feature>
<keyword evidence="2 8" id="KW-0813">Transport</keyword>
<feature type="transmembrane region" description="Helical" evidence="10">
    <location>
        <begin position="96"/>
        <end position="117"/>
    </location>
</feature>
<dbReference type="eggNOG" id="KOG1418">
    <property type="taxonomic scope" value="Eukaryota"/>
</dbReference>
<keyword evidence="7 8" id="KW-0407">Ion channel</keyword>
<feature type="region of interest" description="Disordered" evidence="9">
    <location>
        <begin position="302"/>
        <end position="325"/>
    </location>
</feature>
<dbReference type="KEGG" id="hro:HELRODRAFT_102762"/>
<dbReference type="InParanoid" id="T1EDB5"/>
<proteinExistence type="inferred from homology"/>
<comment type="similarity">
    <text evidence="8">Belongs to the two pore domain potassium channel (TC 1.A.1.8) family.</text>
</comment>
<gene>
    <name evidence="13" type="primary">20194567</name>
    <name evidence="12" type="ORF">HELRODRAFT_102762</name>
</gene>
<comment type="subcellular location">
    <subcellularLocation>
        <location evidence="1">Membrane</location>
        <topology evidence="1">Multi-pass membrane protein</topology>
    </subcellularLocation>
</comment>
<dbReference type="Gene3D" id="1.10.287.70">
    <property type="match status" value="1"/>
</dbReference>
<dbReference type="RefSeq" id="XP_009026860.1">
    <property type="nucleotide sequence ID" value="XM_009028612.1"/>
</dbReference>
<feature type="transmembrane region" description="Helical" evidence="10">
    <location>
        <begin position="129"/>
        <end position="151"/>
    </location>
</feature>
<dbReference type="GO" id="GO:0071805">
    <property type="term" value="P:potassium ion transmembrane transport"/>
    <property type="evidence" value="ECO:0000318"/>
    <property type="project" value="GO_Central"/>
</dbReference>
<dbReference type="FunFam" id="1.10.287.70:FF:000155">
    <property type="entry name" value="potassium channel subfamily K member 16"/>
    <property type="match status" value="1"/>
</dbReference>
<dbReference type="AlphaFoldDB" id="T1EDB5"/>
<dbReference type="STRING" id="6412.T1EDB5"/>
<evidence type="ECO:0000259" key="11">
    <source>
        <dbReference type="Pfam" id="PF07885"/>
    </source>
</evidence>
<evidence type="ECO:0000256" key="5">
    <source>
        <dbReference type="ARBA" id="ARBA00023065"/>
    </source>
</evidence>
<feature type="transmembrane region" description="Helical" evidence="10">
    <location>
        <begin position="195"/>
        <end position="217"/>
    </location>
</feature>
<dbReference type="Pfam" id="PF07885">
    <property type="entry name" value="Ion_trans_2"/>
    <property type="match status" value="2"/>
</dbReference>
<name>T1EDB5_HELRO</name>
<feature type="transmembrane region" description="Helical" evidence="10">
    <location>
        <begin position="229"/>
        <end position="249"/>
    </location>
</feature>
<keyword evidence="14" id="KW-1185">Reference proteome</keyword>
<keyword evidence="5 8" id="KW-0406">Ion transport</keyword>
<keyword evidence="6 10" id="KW-0472">Membrane</keyword>
<evidence type="ECO:0000256" key="1">
    <source>
        <dbReference type="ARBA" id="ARBA00004141"/>
    </source>
</evidence>
<keyword evidence="3 8" id="KW-0812">Transmembrane</keyword>
<dbReference type="OMA" id="QQECEND"/>
<dbReference type="EMBL" id="AMQM01006994">
    <property type="status" value="NOT_ANNOTATED_CDS"/>
    <property type="molecule type" value="Genomic_DNA"/>
</dbReference>
<reference evidence="14" key="1">
    <citation type="submission" date="2012-12" db="EMBL/GenBank/DDBJ databases">
        <authorList>
            <person name="Hellsten U."/>
            <person name="Grimwood J."/>
            <person name="Chapman J.A."/>
            <person name="Shapiro H."/>
            <person name="Aerts A."/>
            <person name="Otillar R.P."/>
            <person name="Terry A.Y."/>
            <person name="Boore J.L."/>
            <person name="Simakov O."/>
            <person name="Marletaz F."/>
            <person name="Cho S.-J."/>
            <person name="Edsinger-Gonzales E."/>
            <person name="Havlak P."/>
            <person name="Kuo D.-H."/>
            <person name="Larsson T."/>
            <person name="Lv J."/>
            <person name="Arendt D."/>
            <person name="Savage R."/>
            <person name="Osoegawa K."/>
            <person name="de Jong P."/>
            <person name="Lindberg D.R."/>
            <person name="Seaver E.C."/>
            <person name="Weisblat D.A."/>
            <person name="Putnam N.H."/>
            <person name="Grigoriev I.V."/>
            <person name="Rokhsar D.S."/>
        </authorList>
    </citation>
    <scope>NUCLEOTIDE SEQUENCE</scope>
</reference>
<reference evidence="12 14" key="2">
    <citation type="journal article" date="2013" name="Nature">
        <title>Insights into bilaterian evolution from three spiralian genomes.</title>
        <authorList>
            <person name="Simakov O."/>
            <person name="Marletaz F."/>
            <person name="Cho S.J."/>
            <person name="Edsinger-Gonzales E."/>
            <person name="Havlak P."/>
            <person name="Hellsten U."/>
            <person name="Kuo D.H."/>
            <person name="Larsson T."/>
            <person name="Lv J."/>
            <person name="Arendt D."/>
            <person name="Savage R."/>
            <person name="Osoegawa K."/>
            <person name="de Jong P."/>
            <person name="Grimwood J."/>
            <person name="Chapman J.A."/>
            <person name="Shapiro H."/>
            <person name="Aerts A."/>
            <person name="Otillar R.P."/>
            <person name="Terry A.Y."/>
            <person name="Boore J.L."/>
            <person name="Grigoriev I.V."/>
            <person name="Lindberg D.R."/>
            <person name="Seaver E.C."/>
            <person name="Weisblat D.A."/>
            <person name="Putnam N.H."/>
            <person name="Rokhsar D.S."/>
        </authorList>
    </citation>
    <scope>NUCLEOTIDE SEQUENCE</scope>
</reference>
<dbReference type="EnsemblMetazoa" id="HelroT102762">
    <property type="protein sequence ID" value="HelroP102762"/>
    <property type="gene ID" value="HelroG102762"/>
</dbReference>
<evidence type="ECO:0000256" key="10">
    <source>
        <dbReference type="SAM" id="Phobius"/>
    </source>
</evidence>
<evidence type="ECO:0000256" key="4">
    <source>
        <dbReference type="ARBA" id="ARBA00022989"/>
    </source>
</evidence>
<evidence type="ECO:0000256" key="9">
    <source>
        <dbReference type="SAM" id="MobiDB-lite"/>
    </source>
</evidence>
<dbReference type="GeneID" id="20194567"/>
<feature type="domain" description="Potassium channel" evidence="11">
    <location>
        <begin position="205"/>
        <end position="284"/>
    </location>
</feature>
<dbReference type="SUPFAM" id="SSF81324">
    <property type="entry name" value="Voltage-gated potassium channels"/>
    <property type="match status" value="2"/>
</dbReference>
<dbReference type="PANTHER" id="PTHR11003">
    <property type="entry name" value="POTASSIUM CHANNEL, SUBFAMILY K"/>
    <property type="match status" value="1"/>
</dbReference>
<dbReference type="Proteomes" id="UP000015101">
    <property type="component" value="Unassembled WGS sequence"/>
</dbReference>
<evidence type="ECO:0000313" key="14">
    <source>
        <dbReference type="Proteomes" id="UP000015101"/>
    </source>
</evidence>
<reference evidence="13" key="3">
    <citation type="submission" date="2015-06" db="UniProtKB">
        <authorList>
            <consortium name="EnsemblMetazoa"/>
        </authorList>
    </citation>
    <scope>IDENTIFICATION</scope>
</reference>
<dbReference type="GO" id="GO:0022841">
    <property type="term" value="F:potassium ion leak channel activity"/>
    <property type="evidence" value="ECO:0000318"/>
    <property type="project" value="GO_Central"/>
</dbReference>
<dbReference type="InterPro" id="IPR013099">
    <property type="entry name" value="K_chnl_dom"/>
</dbReference>
<evidence type="ECO:0000313" key="12">
    <source>
        <dbReference type="EMBL" id="ESN94959.1"/>
    </source>
</evidence>
<dbReference type="InterPro" id="IPR003280">
    <property type="entry name" value="2pore_dom_K_chnl"/>
</dbReference>
<evidence type="ECO:0000256" key="3">
    <source>
        <dbReference type="ARBA" id="ARBA00022692"/>
    </source>
</evidence>
<evidence type="ECO:0000256" key="8">
    <source>
        <dbReference type="RuleBase" id="RU003857"/>
    </source>
</evidence>
<sequence length="372" mass="41323">MIVYTIIGALVFQNLETTNEKQQCIRKMNAYNPIENETAEELWKAAQVFQQIDDEENALDAIYDIVVDFRQKALALKYDGKNCSQIGVDGGPQSDWSFSGSLLFCVTVFTTVGYGNITPQTFYGRLVCIIYALVGTPLMLVFLANIGSIMADVFRFVYVRVCCCGCLRHRIGSNPGDIAKLKNEEEYSEDDDEHISVPITVTMAMITGYIFMGALLFSSWENWSMLQSAYYCFITIATIGFGDVVPGVASMNDTSGQFIMVGAALYLVFGMAIMSMAFNLIQEEMIGKVVWITEKLGLSKQQECENDGPTDQSTAIISEPKSKDPFAMASPMEAPYPMYKPSDNPENLKHMLREPSTLTNWAAAAISQNTKK</sequence>
<organism evidence="13 14">
    <name type="scientific">Helobdella robusta</name>
    <name type="common">Californian leech</name>
    <dbReference type="NCBI Taxonomy" id="6412"/>
    <lineage>
        <taxon>Eukaryota</taxon>
        <taxon>Metazoa</taxon>
        <taxon>Spiralia</taxon>
        <taxon>Lophotrochozoa</taxon>
        <taxon>Annelida</taxon>
        <taxon>Clitellata</taxon>
        <taxon>Hirudinea</taxon>
        <taxon>Rhynchobdellida</taxon>
        <taxon>Glossiphoniidae</taxon>
        <taxon>Helobdella</taxon>
    </lineage>
</organism>
<evidence type="ECO:0000313" key="13">
    <source>
        <dbReference type="EnsemblMetazoa" id="HelroP102762"/>
    </source>
</evidence>
<evidence type="ECO:0000256" key="2">
    <source>
        <dbReference type="ARBA" id="ARBA00022448"/>
    </source>
</evidence>
<dbReference type="PRINTS" id="PR01333">
    <property type="entry name" value="2POREKCHANEL"/>
</dbReference>
<feature type="domain" description="Potassium channel" evidence="11">
    <location>
        <begin position="94"/>
        <end position="150"/>
    </location>
</feature>
<dbReference type="PANTHER" id="PTHR11003:SF334">
    <property type="entry name" value="FI03418P"/>
    <property type="match status" value="1"/>
</dbReference>
<dbReference type="GO" id="GO:0015271">
    <property type="term" value="F:outward rectifier potassium channel activity"/>
    <property type="evidence" value="ECO:0000318"/>
    <property type="project" value="GO_Central"/>
</dbReference>
<evidence type="ECO:0000256" key="6">
    <source>
        <dbReference type="ARBA" id="ARBA00023136"/>
    </source>
</evidence>
<dbReference type="EMBL" id="KB097552">
    <property type="protein sequence ID" value="ESN94959.1"/>
    <property type="molecule type" value="Genomic_DNA"/>
</dbReference>
<dbReference type="CTD" id="20194567"/>
<keyword evidence="4 10" id="KW-1133">Transmembrane helix</keyword>
<dbReference type="GO" id="GO:0005886">
    <property type="term" value="C:plasma membrane"/>
    <property type="evidence" value="ECO:0000318"/>
    <property type="project" value="GO_Central"/>
</dbReference>
<accession>T1EDB5</accession>
<dbReference type="OrthoDB" id="297496at2759"/>
<dbReference type="HOGENOM" id="CLU_022504_5_2_1"/>
<protein>
    <recommendedName>
        <fullName evidence="11">Potassium channel domain-containing protein</fullName>
    </recommendedName>
</protein>